<evidence type="ECO:0000313" key="1">
    <source>
        <dbReference type="EMBL" id="KRZ37097.1"/>
    </source>
</evidence>
<name>A0A0V1JQ41_9BILA</name>
<comment type="caution">
    <text evidence="1">The sequence shown here is derived from an EMBL/GenBank/DDBJ whole genome shotgun (WGS) entry which is preliminary data.</text>
</comment>
<dbReference type="Proteomes" id="UP000054721">
    <property type="component" value="Unassembled WGS sequence"/>
</dbReference>
<dbReference type="OrthoDB" id="5927125at2759"/>
<reference evidence="1 2" key="1">
    <citation type="submission" date="2015-05" db="EMBL/GenBank/DDBJ databases">
        <title>Evolution of Trichinella species and genotypes.</title>
        <authorList>
            <person name="Korhonen P.K."/>
            <person name="Edoardo P."/>
            <person name="Giuseppe L.R."/>
            <person name="Gasser R.B."/>
        </authorList>
    </citation>
    <scope>NUCLEOTIDE SEQUENCE [LARGE SCALE GENOMIC DNA]</scope>
    <source>
        <strain evidence="1">ISS10</strain>
    </source>
</reference>
<organism evidence="1 2">
    <name type="scientific">Trichinella nativa</name>
    <dbReference type="NCBI Taxonomy" id="6335"/>
    <lineage>
        <taxon>Eukaryota</taxon>
        <taxon>Metazoa</taxon>
        <taxon>Ecdysozoa</taxon>
        <taxon>Nematoda</taxon>
        <taxon>Enoplea</taxon>
        <taxon>Dorylaimia</taxon>
        <taxon>Trichinellida</taxon>
        <taxon>Trichinellidae</taxon>
        <taxon>Trichinella</taxon>
    </lineage>
</organism>
<accession>A0A0V1JQ41</accession>
<protein>
    <submittedName>
        <fullName evidence="1">Uncharacterized protein</fullName>
    </submittedName>
</protein>
<gene>
    <name evidence="1" type="ORF">T02_10832</name>
</gene>
<evidence type="ECO:0000313" key="2">
    <source>
        <dbReference type="Proteomes" id="UP000054721"/>
    </source>
</evidence>
<feature type="non-terminal residue" evidence="1">
    <location>
        <position position="59"/>
    </location>
</feature>
<keyword evidence="2" id="KW-1185">Reference proteome</keyword>
<dbReference type="EMBL" id="JYDW01003861">
    <property type="protein sequence ID" value="KRZ37097.1"/>
    <property type="molecule type" value="Genomic_DNA"/>
</dbReference>
<proteinExistence type="predicted"/>
<dbReference type="STRING" id="6335.A0A0V1JQ41"/>
<dbReference type="AlphaFoldDB" id="A0A0V1JQ41"/>
<sequence length="59" mass="6956">MELLNLCQSHFCSIRRVHCALQEKKELLKRVKDPNVRKELEAEFEDESTSTKRHTIGVM</sequence>